<keyword evidence="4" id="KW-1185">Reference proteome</keyword>
<name>T1IP68_STRMM</name>
<dbReference type="InterPro" id="IPR011335">
    <property type="entry name" value="Restrct_endonuc-II-like"/>
</dbReference>
<proteinExistence type="predicted"/>
<dbReference type="InterPro" id="IPR019080">
    <property type="entry name" value="YqaJ_viral_recombinase"/>
</dbReference>
<evidence type="ECO:0000259" key="2">
    <source>
        <dbReference type="Pfam" id="PF09588"/>
    </source>
</evidence>
<reference evidence="3" key="2">
    <citation type="submission" date="2015-02" db="UniProtKB">
        <authorList>
            <consortium name="EnsemblMetazoa"/>
        </authorList>
    </citation>
    <scope>IDENTIFICATION</scope>
</reference>
<dbReference type="PhylomeDB" id="T1IP68"/>
<dbReference type="AlphaFoldDB" id="T1IP68"/>
<dbReference type="eggNOG" id="KOG1973">
    <property type="taxonomic scope" value="Eukaryota"/>
</dbReference>
<dbReference type="GO" id="GO:0006281">
    <property type="term" value="P:DNA repair"/>
    <property type="evidence" value="ECO:0007669"/>
    <property type="project" value="UniProtKB-ARBA"/>
</dbReference>
<keyword evidence="1" id="KW-1133">Transmembrane helix</keyword>
<dbReference type="HOGENOM" id="CLU_1231289_0_0_1"/>
<dbReference type="CDD" id="cd22343">
    <property type="entry name" value="PDDEXK_lambda_exonuclease-like"/>
    <property type="match status" value="1"/>
</dbReference>
<keyword evidence="1" id="KW-0812">Transmembrane</keyword>
<dbReference type="STRING" id="126957.T1IP68"/>
<dbReference type="OMA" id="KRICHPD"/>
<dbReference type="Gene3D" id="3.90.320.10">
    <property type="match status" value="1"/>
</dbReference>
<protein>
    <recommendedName>
        <fullName evidence="2">YqaJ viral recombinase domain-containing protein</fullName>
    </recommendedName>
</protein>
<dbReference type="EMBL" id="JH431247">
    <property type="status" value="NOT_ANNOTATED_CDS"/>
    <property type="molecule type" value="Genomic_DNA"/>
</dbReference>
<evidence type="ECO:0000256" key="1">
    <source>
        <dbReference type="SAM" id="Phobius"/>
    </source>
</evidence>
<accession>T1IP68</accession>
<dbReference type="InterPro" id="IPR011604">
    <property type="entry name" value="PDDEXK-like_dom_sf"/>
</dbReference>
<evidence type="ECO:0000313" key="3">
    <source>
        <dbReference type="EnsemblMetazoa" id="SMAR002815-PA"/>
    </source>
</evidence>
<dbReference type="PANTHER" id="PTHR47526:SF4">
    <property type="entry name" value="SWIM-TYPE DOMAIN-CONTAINING PROTEIN"/>
    <property type="match status" value="1"/>
</dbReference>
<sequence>MQQRFNYLTRNMNMIVFMGYPLMLFLKLAYPRVNLGTVYTTDNALLSYSELLQKSDGFVIEVTAEMISNVFDNTKSQAKSNLWFQMRSGRITASKLYAACHTNIQKPSVSLSKSICYPTMHRFRKEATKWGCDHEPVALNKYKEIQHAWHNNFQTSESGLFLSSEFPYLGASPDSLVSCDCCGKGICEIKCPYSHKDEAILWCPGIWRETSRPGSLKITKPVAPP</sequence>
<feature type="domain" description="YqaJ viral recombinase" evidence="2">
    <location>
        <begin position="83"/>
        <end position="201"/>
    </location>
</feature>
<evidence type="ECO:0000313" key="4">
    <source>
        <dbReference type="Proteomes" id="UP000014500"/>
    </source>
</evidence>
<dbReference type="PANTHER" id="PTHR47526">
    <property type="entry name" value="ATP-DEPENDENT DNA HELICASE"/>
    <property type="match status" value="1"/>
</dbReference>
<organism evidence="3 4">
    <name type="scientific">Strigamia maritima</name>
    <name type="common">European centipede</name>
    <name type="synonym">Geophilus maritimus</name>
    <dbReference type="NCBI Taxonomy" id="126957"/>
    <lineage>
        <taxon>Eukaryota</taxon>
        <taxon>Metazoa</taxon>
        <taxon>Ecdysozoa</taxon>
        <taxon>Arthropoda</taxon>
        <taxon>Myriapoda</taxon>
        <taxon>Chilopoda</taxon>
        <taxon>Pleurostigmophora</taxon>
        <taxon>Geophilomorpha</taxon>
        <taxon>Linotaeniidae</taxon>
        <taxon>Strigamia</taxon>
    </lineage>
</organism>
<dbReference type="Proteomes" id="UP000014500">
    <property type="component" value="Unassembled WGS sequence"/>
</dbReference>
<feature type="transmembrane region" description="Helical" evidence="1">
    <location>
        <begin position="12"/>
        <end position="30"/>
    </location>
</feature>
<reference evidence="4" key="1">
    <citation type="submission" date="2011-05" db="EMBL/GenBank/DDBJ databases">
        <authorList>
            <person name="Richards S.R."/>
            <person name="Qu J."/>
            <person name="Jiang H."/>
            <person name="Jhangiani S.N."/>
            <person name="Agravi P."/>
            <person name="Goodspeed R."/>
            <person name="Gross S."/>
            <person name="Mandapat C."/>
            <person name="Jackson L."/>
            <person name="Mathew T."/>
            <person name="Pu L."/>
            <person name="Thornton R."/>
            <person name="Saada N."/>
            <person name="Wilczek-Boney K.B."/>
            <person name="Lee S."/>
            <person name="Kovar C."/>
            <person name="Wu Y."/>
            <person name="Scherer S.E."/>
            <person name="Worley K.C."/>
            <person name="Muzny D.M."/>
            <person name="Gibbs R."/>
        </authorList>
    </citation>
    <scope>NUCLEOTIDE SEQUENCE</scope>
    <source>
        <strain evidence="4">Brora</strain>
    </source>
</reference>
<keyword evidence="1" id="KW-0472">Membrane</keyword>
<dbReference type="EnsemblMetazoa" id="SMAR002815-RA">
    <property type="protein sequence ID" value="SMAR002815-PA"/>
    <property type="gene ID" value="SMAR002815"/>
</dbReference>
<dbReference type="Pfam" id="PF09588">
    <property type="entry name" value="YqaJ"/>
    <property type="match status" value="1"/>
</dbReference>
<dbReference type="SUPFAM" id="SSF52980">
    <property type="entry name" value="Restriction endonuclease-like"/>
    <property type="match status" value="1"/>
</dbReference>